<dbReference type="InterPro" id="IPR011990">
    <property type="entry name" value="TPR-like_helical_dom_sf"/>
</dbReference>
<keyword evidence="2" id="KW-0802">TPR repeat</keyword>
<dbReference type="Pfam" id="PF13174">
    <property type="entry name" value="TPR_6"/>
    <property type="match status" value="1"/>
</dbReference>
<dbReference type="NCBIfam" id="TIGR02795">
    <property type="entry name" value="tol_pal_ybgF"/>
    <property type="match status" value="1"/>
</dbReference>
<evidence type="ECO:0000313" key="5">
    <source>
        <dbReference type="EMBL" id="MFC3266006.1"/>
    </source>
</evidence>
<comment type="caution">
    <text evidence="5">The sequence shown here is derived from an EMBL/GenBank/DDBJ whole genome shotgun (WGS) entry which is preliminary data.</text>
</comment>
<feature type="repeat" description="TPR" evidence="2">
    <location>
        <begin position="142"/>
        <end position="175"/>
    </location>
</feature>
<keyword evidence="1" id="KW-0574">Periplasm</keyword>
<dbReference type="InterPro" id="IPR014162">
    <property type="entry name" value="CpoB_C"/>
</dbReference>
<dbReference type="InterPro" id="IPR019734">
    <property type="entry name" value="TPR_rpt"/>
</dbReference>
<sequence precursor="true">MKPDIRFARAWAVAVMAMATVAPARAQDAADLVVRVTQLEEQVRSLSGKVEQLQFENRRLAEQLRKFQQDVDFRLQEGRGGGAPPQAAAAAPRGADPAQAPAASAGDGFERGRSQIQQGDYAGAEMSLRQFLNASPKDRRAAEAIYWLGESYYQRQRYSEAAEQFLKITTDYPKAARGPDALLKLGMSLARLDAKPEACATLAEVLRKYPNASAEVRAAVERERRRSKC</sequence>
<feature type="region of interest" description="Disordered" evidence="3">
    <location>
        <begin position="76"/>
        <end position="110"/>
    </location>
</feature>
<evidence type="ECO:0000256" key="3">
    <source>
        <dbReference type="SAM" id="MobiDB-lite"/>
    </source>
</evidence>
<protein>
    <recommendedName>
        <fullName evidence="1">Cell division coordinator CpoB</fullName>
    </recommendedName>
</protein>
<dbReference type="PROSITE" id="PS50005">
    <property type="entry name" value="TPR"/>
    <property type="match status" value="1"/>
</dbReference>
<comment type="function">
    <text evidence="1">Mediates coordination of peptidoglycan synthesis and outer membrane constriction during cell division.</text>
</comment>
<evidence type="ECO:0000256" key="2">
    <source>
        <dbReference type="PROSITE-ProRule" id="PRU00339"/>
    </source>
</evidence>
<gene>
    <name evidence="5" type="primary">ybgF</name>
    <name evidence="1" type="synonym">cpoB</name>
    <name evidence="5" type="ORF">ACFOEX_06540</name>
</gene>
<feature type="signal peptide" evidence="1">
    <location>
        <begin position="1"/>
        <end position="26"/>
    </location>
</feature>
<dbReference type="InterPro" id="IPR032519">
    <property type="entry name" value="YbgF_tri"/>
</dbReference>
<dbReference type="SUPFAM" id="SSF48452">
    <property type="entry name" value="TPR-like"/>
    <property type="match status" value="1"/>
</dbReference>
<feature type="compositionally biased region" description="Low complexity" evidence="3">
    <location>
        <begin position="84"/>
        <end position="107"/>
    </location>
</feature>
<dbReference type="Pfam" id="PF13432">
    <property type="entry name" value="TPR_16"/>
    <property type="match status" value="1"/>
</dbReference>
<evidence type="ECO:0000259" key="4">
    <source>
        <dbReference type="Pfam" id="PF16331"/>
    </source>
</evidence>
<comment type="similarity">
    <text evidence="1">Belongs to the CpoB family.</text>
</comment>
<feature type="chain" id="PRO_5044915745" description="Cell division coordinator CpoB" evidence="1">
    <location>
        <begin position="27"/>
        <end position="229"/>
    </location>
</feature>
<organism evidence="5 6">
    <name type="scientific">Camelimonas abortus</name>
    <dbReference type="NCBI Taxonomy" id="1017184"/>
    <lineage>
        <taxon>Bacteria</taxon>
        <taxon>Pseudomonadati</taxon>
        <taxon>Pseudomonadota</taxon>
        <taxon>Alphaproteobacteria</taxon>
        <taxon>Hyphomicrobiales</taxon>
        <taxon>Chelatococcaceae</taxon>
        <taxon>Camelimonas</taxon>
    </lineage>
</organism>
<evidence type="ECO:0000256" key="1">
    <source>
        <dbReference type="HAMAP-Rule" id="MF_02066"/>
    </source>
</evidence>
<dbReference type="Gene3D" id="1.20.5.110">
    <property type="match status" value="1"/>
</dbReference>
<keyword evidence="1" id="KW-0131">Cell cycle</keyword>
<keyword evidence="1" id="KW-0175">Coiled coil</keyword>
<feature type="coiled-coil region" evidence="1">
    <location>
        <begin position="36"/>
        <end position="70"/>
    </location>
</feature>
<reference evidence="6" key="1">
    <citation type="journal article" date="2019" name="Int. J. Syst. Evol. Microbiol.">
        <title>The Global Catalogue of Microorganisms (GCM) 10K type strain sequencing project: providing services to taxonomists for standard genome sequencing and annotation.</title>
        <authorList>
            <consortium name="The Broad Institute Genomics Platform"/>
            <consortium name="The Broad Institute Genome Sequencing Center for Infectious Disease"/>
            <person name="Wu L."/>
            <person name="Ma J."/>
        </authorList>
    </citation>
    <scope>NUCLEOTIDE SEQUENCE [LARGE SCALE GENOMIC DNA]</scope>
    <source>
        <strain evidence="6">CCM 7941</strain>
    </source>
</reference>
<keyword evidence="1" id="KW-0732">Signal</keyword>
<keyword evidence="6" id="KW-1185">Reference proteome</keyword>
<dbReference type="Pfam" id="PF16331">
    <property type="entry name" value="TolA_bind_tri"/>
    <property type="match status" value="1"/>
</dbReference>
<name>A0ABV7LDT6_9HYPH</name>
<dbReference type="Gene3D" id="1.25.40.10">
    <property type="entry name" value="Tetratricopeptide repeat domain"/>
    <property type="match status" value="1"/>
</dbReference>
<feature type="domain" description="YbgF trimerisation" evidence="4">
    <location>
        <begin position="23"/>
        <end position="83"/>
    </location>
</feature>
<dbReference type="InterPro" id="IPR034706">
    <property type="entry name" value="CpoB"/>
</dbReference>
<proteinExistence type="inferred from homology"/>
<dbReference type="EMBL" id="JBHRUV010000029">
    <property type="protein sequence ID" value="MFC3266006.1"/>
    <property type="molecule type" value="Genomic_DNA"/>
</dbReference>
<dbReference type="RefSeq" id="WP_376832662.1">
    <property type="nucleotide sequence ID" value="NZ_JBHLWR010000006.1"/>
</dbReference>
<accession>A0ABV7LDT6</accession>
<dbReference type="Proteomes" id="UP001595536">
    <property type="component" value="Unassembled WGS sequence"/>
</dbReference>
<dbReference type="HAMAP" id="MF_02066">
    <property type="entry name" value="CpoB"/>
    <property type="match status" value="1"/>
</dbReference>
<keyword evidence="1" id="KW-0132">Cell division</keyword>
<evidence type="ECO:0000313" key="6">
    <source>
        <dbReference type="Proteomes" id="UP001595536"/>
    </source>
</evidence>
<comment type="subcellular location">
    <subcellularLocation>
        <location evidence="1">Periplasm</location>
    </subcellularLocation>
</comment>